<dbReference type="Pfam" id="PF01284">
    <property type="entry name" value="MARVEL"/>
    <property type="match status" value="1"/>
</dbReference>
<feature type="transmembrane region" description="Helical" evidence="6">
    <location>
        <begin position="116"/>
        <end position="136"/>
    </location>
</feature>
<comment type="caution">
    <text evidence="8">The sequence shown here is derived from an EMBL/GenBank/DDBJ whole genome shotgun (WGS) entry which is preliminary data.</text>
</comment>
<comment type="subcellular location">
    <subcellularLocation>
        <location evidence="1">Membrane</location>
        <topology evidence="1">Multi-pass membrane protein</topology>
    </subcellularLocation>
</comment>
<keyword evidence="4 6" id="KW-0472">Membrane</keyword>
<feature type="compositionally biased region" description="Basic and acidic residues" evidence="5">
    <location>
        <begin position="259"/>
        <end position="270"/>
    </location>
</feature>
<evidence type="ECO:0000256" key="1">
    <source>
        <dbReference type="ARBA" id="ARBA00004141"/>
    </source>
</evidence>
<dbReference type="GO" id="GO:0016020">
    <property type="term" value="C:membrane"/>
    <property type="evidence" value="ECO:0007669"/>
    <property type="project" value="UniProtKB-SubCell"/>
</dbReference>
<dbReference type="FunCoup" id="K0KFT5">
    <property type="interactions" value="18"/>
</dbReference>
<keyword evidence="9" id="KW-1185">Reference proteome</keyword>
<feature type="transmembrane region" description="Helical" evidence="6">
    <location>
        <begin position="191"/>
        <end position="212"/>
    </location>
</feature>
<evidence type="ECO:0000256" key="2">
    <source>
        <dbReference type="ARBA" id="ARBA00022692"/>
    </source>
</evidence>
<dbReference type="AlphaFoldDB" id="K0KFT5"/>
<accession>K0KFT5</accession>
<dbReference type="InterPro" id="IPR008253">
    <property type="entry name" value="Marvel"/>
</dbReference>
<dbReference type="HOGENOM" id="CLU_797419_0_0_1"/>
<feature type="transmembrane region" description="Helical" evidence="6">
    <location>
        <begin position="83"/>
        <end position="104"/>
    </location>
</feature>
<protein>
    <submittedName>
        <fullName evidence="8">Membrane protein</fullName>
    </submittedName>
</protein>
<dbReference type="PANTHER" id="PTHR37451">
    <property type="entry name" value="MARVEL DOMAIN"/>
    <property type="match status" value="1"/>
</dbReference>
<feature type="compositionally biased region" description="Polar residues" evidence="5">
    <location>
        <begin position="314"/>
        <end position="348"/>
    </location>
</feature>
<dbReference type="PANTHER" id="PTHR37451:SF1">
    <property type="entry name" value="MARVEL DOMAIN-CONTAINING PROTEIN"/>
    <property type="match status" value="1"/>
</dbReference>
<reference evidence="8 9" key="1">
    <citation type="journal article" date="2012" name="Eukaryot. Cell">
        <title>Draft genome sequence of Wickerhamomyces ciferrii NRRL Y-1031 F-60-10.</title>
        <authorList>
            <person name="Schneider J."/>
            <person name="Andrea H."/>
            <person name="Blom J."/>
            <person name="Jaenicke S."/>
            <person name="Ruckert C."/>
            <person name="Schorsch C."/>
            <person name="Szczepanowski R."/>
            <person name="Farwick M."/>
            <person name="Goesmann A."/>
            <person name="Puhler A."/>
            <person name="Schaffer S."/>
            <person name="Tauch A."/>
            <person name="Kohler T."/>
            <person name="Brinkrolf K."/>
        </authorList>
    </citation>
    <scope>NUCLEOTIDE SEQUENCE [LARGE SCALE GENOMIC DNA]</scope>
    <source>
        <strain evidence="9">ATCC 14091 / BCRC 22168 / CBS 111 / JCM 3599 / NBRC 0793 / NRRL Y-1031 F-60-10</strain>
    </source>
</reference>
<feature type="region of interest" description="Disordered" evidence="5">
    <location>
        <begin position="1"/>
        <end position="37"/>
    </location>
</feature>
<evidence type="ECO:0000256" key="4">
    <source>
        <dbReference type="ARBA" id="ARBA00023136"/>
    </source>
</evidence>
<organism evidence="8 9">
    <name type="scientific">Wickerhamomyces ciferrii (strain ATCC 14091 / BCRC 22168 / CBS 111 / JCM 3599 / NBRC 0793 / NRRL Y-1031 F-60-10)</name>
    <name type="common">Yeast</name>
    <name type="synonym">Pichia ciferrii</name>
    <dbReference type="NCBI Taxonomy" id="1206466"/>
    <lineage>
        <taxon>Eukaryota</taxon>
        <taxon>Fungi</taxon>
        <taxon>Dikarya</taxon>
        <taxon>Ascomycota</taxon>
        <taxon>Saccharomycotina</taxon>
        <taxon>Saccharomycetes</taxon>
        <taxon>Phaffomycetales</taxon>
        <taxon>Wickerhamomycetaceae</taxon>
        <taxon>Wickerhamomyces</taxon>
    </lineage>
</organism>
<feature type="compositionally biased region" description="Polar residues" evidence="5">
    <location>
        <begin position="8"/>
        <end position="31"/>
    </location>
</feature>
<evidence type="ECO:0000313" key="8">
    <source>
        <dbReference type="EMBL" id="CCH41092.1"/>
    </source>
</evidence>
<keyword evidence="3 6" id="KW-1133">Transmembrane helix</keyword>
<dbReference type="InParanoid" id="K0KFT5"/>
<feature type="region of interest" description="Disordered" evidence="5">
    <location>
        <begin position="255"/>
        <end position="348"/>
    </location>
</feature>
<dbReference type="eggNOG" id="ENOG502RZI4">
    <property type="taxonomic scope" value="Eukaryota"/>
</dbReference>
<dbReference type="Proteomes" id="UP000009328">
    <property type="component" value="Unassembled WGS sequence"/>
</dbReference>
<gene>
    <name evidence="8" type="ORF">BN7_629</name>
</gene>
<dbReference type="STRING" id="1206466.K0KFT5"/>
<dbReference type="EMBL" id="CAIF01000011">
    <property type="protein sequence ID" value="CCH41092.1"/>
    <property type="molecule type" value="Genomic_DNA"/>
</dbReference>
<feature type="domain" description="MARVEL" evidence="7">
    <location>
        <begin position="48"/>
        <end position="208"/>
    </location>
</feature>
<name>K0KFT5_WICCF</name>
<evidence type="ECO:0000313" key="9">
    <source>
        <dbReference type="Proteomes" id="UP000009328"/>
    </source>
</evidence>
<proteinExistence type="predicted"/>
<keyword evidence="2 6" id="KW-0812">Transmembrane</keyword>
<sequence>MSTEHDQATVSSPTDQYHSEKFPQQQQPVTKKSTRGGILGKIGSNPLITYGLRAAQFIFSIVSLALASRSLNKFYNGERRMRFTSFVGGLTLAYLILLGFISFIKPSFLMSGPIMIMELLLTIFWLCAFISTAARYSQFSCKVRRQSSYGSSGYGSGSGYGNTGGSGYGNYASYPSYGNSTHIKGCRSGKAAVAFSAFCFLLFALSSALLYYNVIRRLLANKKRNSFFQTGAQSGVRLNKPALAFSRHYNVDSDNEGDSIGRKYSSHDVESGAGDTHTYTNEHNDGVTRGGYNTRAGNESNYGDNYGNTYGNNQSGNTNYNQQTTEGYSGQYGSKISYPETSYQSRAT</sequence>
<evidence type="ECO:0000256" key="3">
    <source>
        <dbReference type="ARBA" id="ARBA00022989"/>
    </source>
</evidence>
<feature type="compositionally biased region" description="Low complexity" evidence="5">
    <location>
        <begin position="301"/>
        <end position="313"/>
    </location>
</feature>
<evidence type="ECO:0000259" key="7">
    <source>
        <dbReference type="Pfam" id="PF01284"/>
    </source>
</evidence>
<evidence type="ECO:0000256" key="5">
    <source>
        <dbReference type="SAM" id="MobiDB-lite"/>
    </source>
</evidence>
<evidence type="ECO:0000256" key="6">
    <source>
        <dbReference type="SAM" id="Phobius"/>
    </source>
</evidence>